<comment type="caution">
    <text evidence="1">The sequence shown here is derived from an EMBL/GenBank/DDBJ whole genome shotgun (WGS) entry which is preliminary data.</text>
</comment>
<dbReference type="InterPro" id="IPR036291">
    <property type="entry name" value="NAD(P)-bd_dom_sf"/>
</dbReference>
<dbReference type="STRING" id="421072.SAMN04488097_0931"/>
<evidence type="ECO:0000313" key="2">
    <source>
        <dbReference type="Proteomes" id="UP000028623"/>
    </source>
</evidence>
<dbReference type="Gene3D" id="3.30.360.10">
    <property type="entry name" value="Dihydrodipicolinate Reductase, domain 2"/>
    <property type="match status" value="1"/>
</dbReference>
<proteinExistence type="predicted"/>
<dbReference type="SUPFAM" id="SSF51735">
    <property type="entry name" value="NAD(P)-binding Rossmann-fold domains"/>
    <property type="match status" value="1"/>
</dbReference>
<keyword evidence="2" id="KW-1185">Reference proteome</keyword>
<gene>
    <name evidence="1" type="ORF">IO89_15125</name>
</gene>
<evidence type="ECO:0000313" key="1">
    <source>
        <dbReference type="EMBL" id="KFC21503.1"/>
    </source>
</evidence>
<sequence>MESNILIIGGTGIVGKTIARILQDRDPKLSIKVGSRRSNNSMTNIFVDVNDPDSFQNILENKITLIILSVNDPEDHILKFAIENGIDYLDITKPTPDLIKAYTIARSAPVNSRIVFSSGWMGGIVPGLVGSLADRSRKIDDAKLFVFYSTKDLAGKTSAHFMAENVARPFVCYKDNERRSVRHFLNSENYHFSFGIGTRQSYNFDVPDLFILNHIEKIPNVSVKMTYDSKVITWLLGAFQSLRIFDILSLKQRQTIFGGSGNGDQAVFEIIIKQGENVRKMSLQSERGQAELTALSAVLHTEVILKDTLDNKIYFSHQIHRSDDLLSSLRSYPGINVQVLS</sequence>
<dbReference type="PANTHER" id="PTHR43796">
    <property type="entry name" value="CARBOXYNORSPERMIDINE SYNTHASE"/>
    <property type="match status" value="1"/>
</dbReference>
<dbReference type="Gene3D" id="3.40.50.720">
    <property type="entry name" value="NAD(P)-binding Rossmann-like Domain"/>
    <property type="match status" value="1"/>
</dbReference>
<name>A0A085BGA8_9FLAO</name>
<dbReference type="eggNOG" id="COG1748">
    <property type="taxonomic scope" value="Bacteria"/>
</dbReference>
<dbReference type="PANTHER" id="PTHR43796:SF2">
    <property type="entry name" value="CARBOXYNORSPERMIDINE SYNTHASE"/>
    <property type="match status" value="1"/>
</dbReference>
<dbReference type="AlphaFoldDB" id="A0A085BGA8"/>
<reference evidence="1 2" key="1">
    <citation type="submission" date="2014-07" db="EMBL/GenBank/DDBJ databases">
        <title>Epilithonimonas lactis LMG 22401 Genome.</title>
        <authorList>
            <person name="Pipes S.E."/>
            <person name="Stropko S.J."/>
        </authorList>
    </citation>
    <scope>NUCLEOTIDE SEQUENCE [LARGE SCALE GENOMIC DNA]</scope>
    <source>
        <strain evidence="1 2">LMG 24401</strain>
    </source>
</reference>
<accession>A0A085BGA8</accession>
<organism evidence="1 2">
    <name type="scientific">Epilithonimonas lactis</name>
    <dbReference type="NCBI Taxonomy" id="421072"/>
    <lineage>
        <taxon>Bacteria</taxon>
        <taxon>Pseudomonadati</taxon>
        <taxon>Bacteroidota</taxon>
        <taxon>Flavobacteriia</taxon>
        <taxon>Flavobacteriales</taxon>
        <taxon>Weeksellaceae</taxon>
        <taxon>Chryseobacterium group</taxon>
        <taxon>Epilithonimonas</taxon>
    </lineage>
</organism>
<dbReference type="RefSeq" id="WP_034977664.1">
    <property type="nucleotide sequence ID" value="NZ_FOFI01000001.1"/>
</dbReference>
<dbReference type="OrthoDB" id="712666at2"/>
<protein>
    <submittedName>
        <fullName evidence="1">Saccharopine dehydrogenase</fullName>
    </submittedName>
</protein>
<dbReference type="Proteomes" id="UP000028623">
    <property type="component" value="Unassembled WGS sequence"/>
</dbReference>
<dbReference type="EMBL" id="JPLY01000004">
    <property type="protein sequence ID" value="KFC21503.1"/>
    <property type="molecule type" value="Genomic_DNA"/>
</dbReference>